<comment type="similarity">
    <text evidence="3">Belongs to the SHOC2 family.</text>
</comment>
<dbReference type="InterPro" id="IPR001611">
    <property type="entry name" value="Leu-rich_rpt"/>
</dbReference>
<keyword evidence="6" id="KW-1185">Reference proteome</keyword>
<proteinExistence type="inferred from homology"/>
<dbReference type="PROSITE" id="PS51450">
    <property type="entry name" value="LRR"/>
    <property type="match status" value="3"/>
</dbReference>
<keyword evidence="1" id="KW-0433">Leucine-rich repeat</keyword>
<dbReference type="SUPFAM" id="SSF52058">
    <property type="entry name" value="L domain-like"/>
    <property type="match status" value="1"/>
</dbReference>
<feature type="compositionally biased region" description="Low complexity" evidence="4">
    <location>
        <begin position="92"/>
        <end position="101"/>
    </location>
</feature>
<gene>
    <name evidence="5" type="primary">A10p037640.1_BraROA</name>
    <name evidence="5" type="ORF">IGI04_041901</name>
</gene>
<dbReference type="SMART" id="SM00364">
    <property type="entry name" value="LRR_BAC"/>
    <property type="match status" value="8"/>
</dbReference>
<evidence type="ECO:0000256" key="1">
    <source>
        <dbReference type="ARBA" id="ARBA00022614"/>
    </source>
</evidence>
<dbReference type="PANTHER" id="PTHR48051">
    <property type="match status" value="1"/>
</dbReference>
<evidence type="ECO:0000256" key="2">
    <source>
        <dbReference type="ARBA" id="ARBA00022737"/>
    </source>
</evidence>
<reference evidence="5 6" key="1">
    <citation type="submission" date="2021-03" db="EMBL/GenBank/DDBJ databases">
        <authorList>
            <person name="King G.J."/>
            <person name="Bancroft I."/>
            <person name="Baten A."/>
            <person name="Bloomfield J."/>
            <person name="Borpatragohain P."/>
            <person name="He Z."/>
            <person name="Irish N."/>
            <person name="Irwin J."/>
            <person name="Liu K."/>
            <person name="Mauleon R.P."/>
            <person name="Moore J."/>
            <person name="Morris R."/>
            <person name="Ostergaard L."/>
            <person name="Wang B."/>
            <person name="Wells R."/>
        </authorList>
    </citation>
    <scope>NUCLEOTIDE SEQUENCE [LARGE SCALE GENOMIC DNA]</scope>
    <source>
        <strain evidence="5">R-o-18</strain>
        <tissue evidence="5">Leaf</tissue>
    </source>
</reference>
<evidence type="ECO:0000313" key="5">
    <source>
        <dbReference type="EMBL" id="KAG5377305.1"/>
    </source>
</evidence>
<feature type="region of interest" description="Disordered" evidence="4">
    <location>
        <begin position="79"/>
        <end position="101"/>
    </location>
</feature>
<sequence length="558" mass="62499">MSTYYYLWIIIDLAIQMQVVRKETTFHAQCNNNHFIIFSFLPSTIVTCLASFTTMATELNPNNFPVLSYVLDRLPSFTAKSSSDGDKPPSKSDPSSSSSHSIEIVTQMPHLAHPDVLASMTSAIADVSQTRSVLRTLGPRPDHETVDKARARLVEIDASLSESFEEIALSANDVDVAEKEQKRREAVDQEKTWYNSILKLNELHESYEKLLKEGEERLVRIYESAEKNAAAVAEEEAKEVEVSEEVVSILQQAEEKPLDRVDLSGRKLKLLPEAFGRIQGLLVLNLYNNQLEAIPDSIAGLHSLLELDLSTNFLETLPDSIGLLSKLKILNVSCNKLTTLPDSICKCGSLVVLDASYNNLTYLPTNIGFELVHLEKLLIHLNKIRSLPTSVGEMRSLRYLDAHFNELNGLPESFGMLTNLEYLNLSSNFSDLQDLPSSFGDLISLQELDLSNNQIHSLPDAFGTLVNLTKLNLDQNPLVVPPEEVVKQGVDAVKMYMGKRWVSMLEEEEKMANMKEEMDQANADWLARTTSKLKTYVTEVSEYLGSNSPKDPFLDQQL</sequence>
<dbReference type="Proteomes" id="UP000823674">
    <property type="component" value="Chromosome A10"/>
</dbReference>
<dbReference type="InterPro" id="IPR003591">
    <property type="entry name" value="Leu-rich_rpt_typical-subtyp"/>
</dbReference>
<protein>
    <submittedName>
        <fullName evidence="5">Uncharacterized protein</fullName>
    </submittedName>
</protein>
<dbReference type="EMBL" id="JADBGQ010000010">
    <property type="protein sequence ID" value="KAG5377305.1"/>
    <property type="molecule type" value="Genomic_DNA"/>
</dbReference>
<dbReference type="PANTHER" id="PTHR48051:SF54">
    <property type="entry name" value="LEUCINE-RICH REPEAT-CONTAINING PROTEIN"/>
    <property type="match status" value="1"/>
</dbReference>
<evidence type="ECO:0000313" key="6">
    <source>
        <dbReference type="Proteomes" id="UP000823674"/>
    </source>
</evidence>
<name>A0ABQ7KV22_BRACM</name>
<accession>A0ABQ7KV22</accession>
<dbReference type="InterPro" id="IPR050216">
    <property type="entry name" value="LRR_domain-containing"/>
</dbReference>
<dbReference type="Pfam" id="PF13855">
    <property type="entry name" value="LRR_8"/>
    <property type="match status" value="3"/>
</dbReference>
<dbReference type="SMART" id="SM00369">
    <property type="entry name" value="LRR_TYP"/>
    <property type="match status" value="9"/>
</dbReference>
<evidence type="ECO:0000256" key="3">
    <source>
        <dbReference type="ARBA" id="ARBA00023786"/>
    </source>
</evidence>
<keyword evidence="2" id="KW-0677">Repeat</keyword>
<organism evidence="5 6">
    <name type="scientific">Brassica rapa subsp. trilocularis</name>
    <dbReference type="NCBI Taxonomy" id="1813537"/>
    <lineage>
        <taxon>Eukaryota</taxon>
        <taxon>Viridiplantae</taxon>
        <taxon>Streptophyta</taxon>
        <taxon>Embryophyta</taxon>
        <taxon>Tracheophyta</taxon>
        <taxon>Spermatophyta</taxon>
        <taxon>Magnoliopsida</taxon>
        <taxon>eudicotyledons</taxon>
        <taxon>Gunneridae</taxon>
        <taxon>Pentapetalae</taxon>
        <taxon>rosids</taxon>
        <taxon>malvids</taxon>
        <taxon>Brassicales</taxon>
        <taxon>Brassicaceae</taxon>
        <taxon>Brassiceae</taxon>
        <taxon>Brassica</taxon>
    </lineage>
</organism>
<dbReference type="InterPro" id="IPR032675">
    <property type="entry name" value="LRR_dom_sf"/>
</dbReference>
<dbReference type="Gene3D" id="3.80.10.10">
    <property type="entry name" value="Ribonuclease Inhibitor"/>
    <property type="match status" value="3"/>
</dbReference>
<evidence type="ECO:0000256" key="4">
    <source>
        <dbReference type="SAM" id="MobiDB-lite"/>
    </source>
</evidence>
<comment type="caution">
    <text evidence="5">The sequence shown here is derived from an EMBL/GenBank/DDBJ whole genome shotgun (WGS) entry which is preliminary data.</text>
</comment>